<evidence type="ECO:0000313" key="2">
    <source>
        <dbReference type="EMBL" id="BDB98579.1"/>
    </source>
</evidence>
<reference evidence="2 3" key="1">
    <citation type="journal article" date="2022" name="Microbiol. Resour. Announc.">
        <title>Complete Genome Sequence of the Hyperthermophilic and Acidophilic Archaeon Saccharolobus caldissimus Strain HS-3T.</title>
        <authorList>
            <person name="Sakai H.D."/>
            <person name="Kurosawa N."/>
        </authorList>
    </citation>
    <scope>NUCLEOTIDE SEQUENCE [LARGE SCALE GENOMIC DNA]</scope>
    <source>
        <strain evidence="2 3">JCM32116</strain>
    </source>
</reference>
<accession>A0AAQ4CRZ8</accession>
<dbReference type="KEGG" id="scas:SACC_15960"/>
<evidence type="ECO:0000259" key="1">
    <source>
        <dbReference type="Pfam" id="PF18929"/>
    </source>
</evidence>
<sequence length="53" mass="6305">MIDVRFAGKYVAVDANDKIIGYSENRDELIKSLEQKGYKMHEYTIFYVKKKEE</sequence>
<gene>
    <name evidence="2" type="ORF">SACC_15960</name>
</gene>
<dbReference type="Pfam" id="PF18929">
    <property type="entry name" value="DUF5678"/>
    <property type="match status" value="1"/>
</dbReference>
<dbReference type="GeneID" id="68866326"/>
<dbReference type="Proteomes" id="UP001319921">
    <property type="component" value="Chromosome"/>
</dbReference>
<name>A0AAQ4CRZ8_9CREN</name>
<dbReference type="InterPro" id="IPR043734">
    <property type="entry name" value="DUF5678"/>
</dbReference>
<organism evidence="2 3">
    <name type="scientific">Saccharolobus caldissimus</name>
    <dbReference type="NCBI Taxonomy" id="1702097"/>
    <lineage>
        <taxon>Archaea</taxon>
        <taxon>Thermoproteota</taxon>
        <taxon>Thermoprotei</taxon>
        <taxon>Sulfolobales</taxon>
        <taxon>Sulfolobaceae</taxon>
        <taxon>Saccharolobus</taxon>
    </lineage>
</organism>
<keyword evidence="3" id="KW-1185">Reference proteome</keyword>
<evidence type="ECO:0000313" key="3">
    <source>
        <dbReference type="Proteomes" id="UP001319921"/>
    </source>
</evidence>
<proteinExistence type="predicted"/>
<dbReference type="EMBL" id="AP025226">
    <property type="protein sequence ID" value="BDB98579.1"/>
    <property type="molecule type" value="Genomic_DNA"/>
</dbReference>
<dbReference type="AlphaFoldDB" id="A0AAQ4CRZ8"/>
<feature type="domain" description="DUF5678" evidence="1">
    <location>
        <begin position="5"/>
        <end position="50"/>
    </location>
</feature>
<protein>
    <recommendedName>
        <fullName evidence="1">DUF5678 domain-containing protein</fullName>
    </recommendedName>
</protein>
<dbReference type="RefSeq" id="WP_229572583.1">
    <property type="nucleotide sequence ID" value="NZ_AP025226.1"/>
</dbReference>